<proteinExistence type="predicted"/>
<keyword evidence="1" id="KW-0285">Flavoprotein</keyword>
<accession>A0A6J4RU89</accession>
<dbReference type="InterPro" id="IPR002938">
    <property type="entry name" value="FAD-bd"/>
</dbReference>
<gene>
    <name evidence="4" type="ORF">AVDCRST_MAG05-1338</name>
</gene>
<name>A0A6J4RU89_9ACTN</name>
<dbReference type="PRINTS" id="PR00420">
    <property type="entry name" value="RNGMNOXGNASE"/>
</dbReference>
<organism evidence="4">
    <name type="scientific">uncultured Rubrobacteraceae bacterium</name>
    <dbReference type="NCBI Taxonomy" id="349277"/>
    <lineage>
        <taxon>Bacteria</taxon>
        <taxon>Bacillati</taxon>
        <taxon>Actinomycetota</taxon>
        <taxon>Rubrobacteria</taxon>
        <taxon>Rubrobacterales</taxon>
        <taxon>Rubrobacteraceae</taxon>
        <taxon>environmental samples</taxon>
    </lineage>
</organism>
<evidence type="ECO:0000313" key="4">
    <source>
        <dbReference type="EMBL" id="CAA9481661.1"/>
    </source>
</evidence>
<dbReference type="GO" id="GO:0018659">
    <property type="term" value="F:4-hydroxybenzoate 3-monooxygenase activity"/>
    <property type="evidence" value="ECO:0007669"/>
    <property type="project" value="UniProtKB-EC"/>
</dbReference>
<dbReference type="Pfam" id="PF01494">
    <property type="entry name" value="FAD_binding_3"/>
    <property type="match status" value="1"/>
</dbReference>
<dbReference type="InterPro" id="IPR050641">
    <property type="entry name" value="RIFMO-like"/>
</dbReference>
<dbReference type="Gene3D" id="3.30.9.10">
    <property type="entry name" value="D-Amino Acid Oxidase, subunit A, domain 2"/>
    <property type="match status" value="1"/>
</dbReference>
<dbReference type="SUPFAM" id="SSF51905">
    <property type="entry name" value="FAD/NAD(P)-binding domain"/>
    <property type="match status" value="1"/>
</dbReference>
<dbReference type="InterPro" id="IPR036188">
    <property type="entry name" value="FAD/NAD-bd_sf"/>
</dbReference>
<feature type="domain" description="FAD-binding" evidence="3">
    <location>
        <begin position="2"/>
        <end position="357"/>
    </location>
</feature>
<evidence type="ECO:0000259" key="3">
    <source>
        <dbReference type="Pfam" id="PF01494"/>
    </source>
</evidence>
<dbReference type="GO" id="GO:0071949">
    <property type="term" value="F:FAD binding"/>
    <property type="evidence" value="ECO:0007669"/>
    <property type="project" value="InterPro"/>
</dbReference>
<dbReference type="EC" id="1.14.13.2" evidence="4"/>
<dbReference type="NCBIfam" id="NF006091">
    <property type="entry name" value="PRK08243.1"/>
    <property type="match status" value="1"/>
</dbReference>
<sequence>MRTQVGVVGGGPAGTLLSHLLHLRGVESVVLELRGREEVETTVRAGVLEDATAGLLRETGVGERMDQEGAVHEGIELRFGGRGHRIDLADLTGQSIVVYGQQEVVKDLYAARQEAGGTILFETATTGLGNLDTDRPRILFRRGANLDPEAGEVRFRDDTEEDELVCDFVVGADGFFGPSRRFVPEGARREHARAYPFGWFGILVEGPPATEELIYSLHERGFALVSTRSPEIQRLYFQCDPNDRVENWSDDRIWSEMHARLDTGDGWTLTEGKIFQKSIVQMRSFVCEPMRHGRLFLAGDAAHIVPPTGAKGMNLAVADVRVLADALHAFYASGRTDGLDSYSETCLRRVWKASRFSWWMTSMLHRFHDEDDFRYRMQLAELDYVTGSRAAATSLAENYVGLPMEPPSRAPDPGHGQ</sequence>
<evidence type="ECO:0000256" key="1">
    <source>
        <dbReference type="ARBA" id="ARBA00022630"/>
    </source>
</evidence>
<dbReference type="Gene3D" id="3.50.50.60">
    <property type="entry name" value="FAD/NAD(P)-binding domain"/>
    <property type="match status" value="1"/>
</dbReference>
<dbReference type="AlphaFoldDB" id="A0A6J4RU89"/>
<reference evidence="4" key="1">
    <citation type="submission" date="2020-02" db="EMBL/GenBank/DDBJ databases">
        <authorList>
            <person name="Meier V. D."/>
        </authorList>
    </citation>
    <scope>NUCLEOTIDE SEQUENCE</scope>
    <source>
        <strain evidence="4">AVDCRST_MAG05</strain>
    </source>
</reference>
<dbReference type="EMBL" id="CADCVM010000146">
    <property type="protein sequence ID" value="CAA9481661.1"/>
    <property type="molecule type" value="Genomic_DNA"/>
</dbReference>
<keyword evidence="4" id="KW-0560">Oxidoreductase</keyword>
<evidence type="ECO:0000256" key="2">
    <source>
        <dbReference type="ARBA" id="ARBA00022827"/>
    </source>
</evidence>
<dbReference type="PANTHER" id="PTHR43004:SF3">
    <property type="entry name" value="P-HYDROXYBENZOATE HYDROXYLASE"/>
    <property type="match status" value="1"/>
</dbReference>
<dbReference type="PANTHER" id="PTHR43004">
    <property type="entry name" value="TRK SYSTEM POTASSIUM UPTAKE PROTEIN"/>
    <property type="match status" value="1"/>
</dbReference>
<keyword evidence="2" id="KW-0274">FAD</keyword>
<dbReference type="SUPFAM" id="SSF54373">
    <property type="entry name" value="FAD-linked reductases, C-terminal domain"/>
    <property type="match status" value="1"/>
</dbReference>
<protein>
    <submittedName>
        <fullName evidence="4">p-hydroxybenzoate hydroxylase</fullName>
        <ecNumber evidence="4">1.14.13.2</ecNumber>
    </submittedName>
</protein>